<keyword evidence="16" id="KW-1185">Reference proteome</keyword>
<keyword evidence="14" id="KW-0175">Coiled coil</keyword>
<keyword evidence="12 13" id="KW-0407">Ion channel</keyword>
<dbReference type="PANTHER" id="PTHR11690:SF269">
    <property type="entry name" value="DEGENERIN-LIKE PROTEIN ASIC-2"/>
    <property type="match status" value="1"/>
</dbReference>
<dbReference type="GO" id="GO:0015280">
    <property type="term" value="F:ligand-gated sodium channel activity"/>
    <property type="evidence" value="ECO:0007669"/>
    <property type="project" value="TreeGrafter"/>
</dbReference>
<keyword evidence="10" id="KW-0325">Glycoprotein</keyword>
<feature type="transmembrane region" description="Helical" evidence="15">
    <location>
        <begin position="22"/>
        <end position="41"/>
    </location>
</feature>
<reference evidence="17" key="1">
    <citation type="submission" date="2022-11" db="UniProtKB">
        <authorList>
            <consortium name="WormBaseParasite"/>
        </authorList>
    </citation>
    <scope>IDENTIFICATION</scope>
</reference>
<feature type="coiled-coil region" evidence="14">
    <location>
        <begin position="520"/>
        <end position="579"/>
    </location>
</feature>
<evidence type="ECO:0000256" key="15">
    <source>
        <dbReference type="SAM" id="Phobius"/>
    </source>
</evidence>
<evidence type="ECO:0000313" key="17">
    <source>
        <dbReference type="WBParaSite" id="jg6667.2"/>
    </source>
</evidence>
<keyword evidence="6 15" id="KW-1133">Transmembrane helix</keyword>
<comment type="similarity">
    <text evidence="2 13">Belongs to the amiloride-sensitive sodium channel (TC 1.A.6) family.</text>
</comment>
<dbReference type="Gene3D" id="1.10.287.770">
    <property type="entry name" value="YojJ-like"/>
    <property type="match status" value="1"/>
</dbReference>
<evidence type="ECO:0000256" key="11">
    <source>
        <dbReference type="ARBA" id="ARBA00023201"/>
    </source>
</evidence>
<evidence type="ECO:0000256" key="12">
    <source>
        <dbReference type="ARBA" id="ARBA00023303"/>
    </source>
</evidence>
<evidence type="ECO:0000256" key="14">
    <source>
        <dbReference type="SAM" id="Coils"/>
    </source>
</evidence>
<organism evidence="16 17">
    <name type="scientific">Ditylenchus dipsaci</name>
    <dbReference type="NCBI Taxonomy" id="166011"/>
    <lineage>
        <taxon>Eukaryota</taxon>
        <taxon>Metazoa</taxon>
        <taxon>Ecdysozoa</taxon>
        <taxon>Nematoda</taxon>
        <taxon>Chromadorea</taxon>
        <taxon>Rhabditida</taxon>
        <taxon>Tylenchina</taxon>
        <taxon>Tylenchomorpha</taxon>
        <taxon>Sphaerularioidea</taxon>
        <taxon>Anguinidae</taxon>
        <taxon>Anguininae</taxon>
        <taxon>Ditylenchus</taxon>
    </lineage>
</organism>
<dbReference type="AlphaFoldDB" id="A0A915EJU9"/>
<evidence type="ECO:0000256" key="10">
    <source>
        <dbReference type="ARBA" id="ARBA00023180"/>
    </source>
</evidence>
<evidence type="ECO:0000256" key="2">
    <source>
        <dbReference type="ARBA" id="ARBA00007193"/>
    </source>
</evidence>
<evidence type="ECO:0000256" key="13">
    <source>
        <dbReference type="RuleBase" id="RU000679"/>
    </source>
</evidence>
<evidence type="ECO:0000256" key="4">
    <source>
        <dbReference type="ARBA" id="ARBA00022461"/>
    </source>
</evidence>
<keyword evidence="7" id="KW-0915">Sodium</keyword>
<evidence type="ECO:0000256" key="3">
    <source>
        <dbReference type="ARBA" id="ARBA00022448"/>
    </source>
</evidence>
<dbReference type="PANTHER" id="PTHR11690">
    <property type="entry name" value="AMILORIDE-SENSITIVE SODIUM CHANNEL-RELATED"/>
    <property type="match status" value="1"/>
</dbReference>
<keyword evidence="11 13" id="KW-0739">Sodium transport</keyword>
<evidence type="ECO:0000256" key="1">
    <source>
        <dbReference type="ARBA" id="ARBA00004141"/>
    </source>
</evidence>
<keyword evidence="3 13" id="KW-0813">Transport</keyword>
<name>A0A915EJU9_9BILA</name>
<dbReference type="WBParaSite" id="jg6667.2">
    <property type="protein sequence ID" value="jg6667.2"/>
    <property type="gene ID" value="jg6667"/>
</dbReference>
<keyword evidence="5 13" id="KW-0812">Transmembrane</keyword>
<accession>A0A915EJU9</accession>
<evidence type="ECO:0000256" key="8">
    <source>
        <dbReference type="ARBA" id="ARBA00023065"/>
    </source>
</evidence>
<dbReference type="InterPro" id="IPR001873">
    <property type="entry name" value="ENaC"/>
</dbReference>
<keyword evidence="4 13" id="KW-0894">Sodium channel</keyword>
<evidence type="ECO:0000256" key="9">
    <source>
        <dbReference type="ARBA" id="ARBA00023136"/>
    </source>
</evidence>
<dbReference type="GO" id="GO:0005886">
    <property type="term" value="C:plasma membrane"/>
    <property type="evidence" value="ECO:0007669"/>
    <property type="project" value="TreeGrafter"/>
</dbReference>
<dbReference type="Pfam" id="PF00858">
    <property type="entry name" value="ASC"/>
    <property type="match status" value="1"/>
</dbReference>
<keyword evidence="9 15" id="KW-0472">Membrane</keyword>
<feature type="transmembrane region" description="Helical" evidence="15">
    <location>
        <begin position="471"/>
        <end position="498"/>
    </location>
</feature>
<evidence type="ECO:0000256" key="5">
    <source>
        <dbReference type="ARBA" id="ARBA00022692"/>
    </source>
</evidence>
<dbReference type="PRINTS" id="PR01078">
    <property type="entry name" value="AMINACHANNEL"/>
</dbReference>
<evidence type="ECO:0000256" key="6">
    <source>
        <dbReference type="ARBA" id="ARBA00022989"/>
    </source>
</evidence>
<evidence type="ECO:0000313" key="16">
    <source>
        <dbReference type="Proteomes" id="UP000887574"/>
    </source>
</evidence>
<sequence>MDYNSWTNPNCLRTKFTVSFSLGYYLAGLFGVFIYQVYLIVDKLISYPSEIDDSINFAARRFPIVTICNQNPYKLNVINSNPNFSSISLLMSDYQKMVDSGYADISDDHFGLNTVDTRFQKEAWTRKALVLLAAQLPNEVIEEATYSFDEFVKFCYFNNLPCPRSSFSSYIDATYGACYQFNVPNLSDFQTYRAGSDFALRILLLIKQVDPSGNLIYLPTTNTAGVRINVQNLDVDPAIDSFGVNCAVGKEVMVTLQMKKVLAISYIVFFPTSTTLMKSPYGECVDNAQGAANYYSQKAYTIENCLRSCKQNLALFVCGCADPKYNKPDNSSYCDVGKIACLLGLHGQRGNNSFSPVRDCGCFPPCEEFDVQMSVSQANFPSKKFAVLDVPDSDPVSYSLSQYTIFRLKFSSYSCANPNSLFGGDSQRCIQWHRQNSLVLNFWYDGLDYEAQDEQASYTLTQASNDLGGNMGVWLGISVISVIEVIALIIMIILFLVYGRKVRIAPSQEEFDEDVRYKNIQDLKDELDKHEKIDDRVRNQIEKQNRDTATKRAQLKVQIGRAREMVSQATAKLQEAQATSTQNPNNVAALAALANANAVANATLKHLKQLQQSYSLL</sequence>
<proteinExistence type="inferred from homology"/>
<protein>
    <submittedName>
        <fullName evidence="17">Uncharacterized protein</fullName>
    </submittedName>
</protein>
<keyword evidence="8 13" id="KW-0406">Ion transport</keyword>
<dbReference type="Gene3D" id="2.60.470.10">
    <property type="entry name" value="Acid-sensing ion channels like domains"/>
    <property type="match status" value="1"/>
</dbReference>
<comment type="subcellular location">
    <subcellularLocation>
        <location evidence="1">Membrane</location>
        <topology evidence="1">Multi-pass membrane protein</topology>
    </subcellularLocation>
</comment>
<dbReference type="Proteomes" id="UP000887574">
    <property type="component" value="Unplaced"/>
</dbReference>
<evidence type="ECO:0000256" key="7">
    <source>
        <dbReference type="ARBA" id="ARBA00023053"/>
    </source>
</evidence>